<dbReference type="EMBL" id="CAJVPI010001683">
    <property type="protein sequence ID" value="CAG8623129.1"/>
    <property type="molecule type" value="Genomic_DNA"/>
</dbReference>
<gene>
    <name evidence="2" type="ORF">PBRASI_LOCUS8825</name>
</gene>
<comment type="caution">
    <text evidence="2">The sequence shown here is derived from an EMBL/GenBank/DDBJ whole genome shotgun (WGS) entry which is preliminary data.</text>
</comment>
<protein>
    <submittedName>
        <fullName evidence="2">9596_t:CDS:1</fullName>
    </submittedName>
</protein>
<keyword evidence="1" id="KW-0472">Membrane</keyword>
<evidence type="ECO:0000313" key="2">
    <source>
        <dbReference type="EMBL" id="CAG8623129.1"/>
    </source>
</evidence>
<evidence type="ECO:0000256" key="1">
    <source>
        <dbReference type="SAM" id="Phobius"/>
    </source>
</evidence>
<dbReference type="Proteomes" id="UP000789739">
    <property type="component" value="Unassembled WGS sequence"/>
</dbReference>
<reference evidence="2" key="1">
    <citation type="submission" date="2021-06" db="EMBL/GenBank/DDBJ databases">
        <authorList>
            <person name="Kallberg Y."/>
            <person name="Tangrot J."/>
            <person name="Rosling A."/>
        </authorList>
    </citation>
    <scope>NUCLEOTIDE SEQUENCE</scope>
    <source>
        <strain evidence="2">BR232B</strain>
    </source>
</reference>
<accession>A0A9N9GNE8</accession>
<proteinExistence type="predicted"/>
<name>A0A9N9GNE8_9GLOM</name>
<keyword evidence="1" id="KW-1133">Transmembrane helix</keyword>
<keyword evidence="1" id="KW-0812">Transmembrane</keyword>
<dbReference type="AlphaFoldDB" id="A0A9N9GNE8"/>
<sequence length="503" mass="56317">MFFNSFYLGNDDATYPDGTALMQLCNPDNFDNLYIRLLHPNGTLTKLTFYDTGSYIMQYAYPLNDGYALIIQIKDSANHVYGKLVDWSGQELQRDVILADIPITFNLTPIATANVNPNKGFLVATAGENVVLWKVFSAPNSSRQITQLYEGILTGNDDKILQDYVVFPTTEGGYGMALLKRVSTFTQDPLISKVFHSSPQWFLYVTFWQPDTTQFDTPHLVWQNTNILSPLFIIGCEVAVSGTGYFCIIRVPSTTLYDFDYVRVAFLSSGSVTDVNAILEEPPHGLTGVSAIRQLPYGGFVSFIPSITATTTGLLRLTPEGTTLFEHLSTDDKNAFFDSMVAKLAELVPIDPSRITTNKHNQPDPNAPAHQILFSVTLKSSDDMSQRTVQQIIDDFDELIKNKAYNSFSREYLTSYLDEAFGFLPAANLWDAYKFKFIGVLISLLVLLIICFFARQKYPEGQSFVVIKFALILADLSLDIAFVLSSAKNVPQIHIPRYYSFGL</sequence>
<feature type="transmembrane region" description="Helical" evidence="1">
    <location>
        <begin position="466"/>
        <end position="487"/>
    </location>
</feature>
<feature type="transmembrane region" description="Helical" evidence="1">
    <location>
        <begin position="435"/>
        <end position="454"/>
    </location>
</feature>
<evidence type="ECO:0000313" key="3">
    <source>
        <dbReference type="Proteomes" id="UP000789739"/>
    </source>
</evidence>
<keyword evidence="3" id="KW-1185">Reference proteome</keyword>
<dbReference type="OrthoDB" id="2420894at2759"/>
<organism evidence="2 3">
    <name type="scientific">Paraglomus brasilianum</name>
    <dbReference type="NCBI Taxonomy" id="144538"/>
    <lineage>
        <taxon>Eukaryota</taxon>
        <taxon>Fungi</taxon>
        <taxon>Fungi incertae sedis</taxon>
        <taxon>Mucoromycota</taxon>
        <taxon>Glomeromycotina</taxon>
        <taxon>Glomeromycetes</taxon>
        <taxon>Paraglomerales</taxon>
        <taxon>Paraglomeraceae</taxon>
        <taxon>Paraglomus</taxon>
    </lineage>
</organism>